<organism evidence="2 3">
    <name type="scientific">Rhodocollybia butyracea</name>
    <dbReference type="NCBI Taxonomy" id="206335"/>
    <lineage>
        <taxon>Eukaryota</taxon>
        <taxon>Fungi</taxon>
        <taxon>Dikarya</taxon>
        <taxon>Basidiomycota</taxon>
        <taxon>Agaricomycotina</taxon>
        <taxon>Agaricomycetes</taxon>
        <taxon>Agaricomycetidae</taxon>
        <taxon>Agaricales</taxon>
        <taxon>Marasmiineae</taxon>
        <taxon>Omphalotaceae</taxon>
        <taxon>Rhodocollybia</taxon>
    </lineage>
</organism>
<sequence length="440" mass="49347">MLPFGYKAVLLFFLLLVFFEKNAETVASAQPAVSSRCHLQISPPEGTGWPTNAELQSSSSPHVSLPSYNFGASMLDDGSPRNAVSSRRLQIPIPVDNGWSVNVEFQSSSSPHVSFPSYSFQASMLDKNLERYNRSGKVTFKYERVLSTARDRDSVDSAKAFTVFEPLGIELEVMHETHRSTAIYKLSLVQWNLFLSADQIPFELRNGQRWEIRAPGFDTFHKAMASELNPGNICFPYNLTGQHIGDRTALDGTSKFHTTDITKVKIPIIVPILTSLTFTAEPLYGGVYDSPFRDHNREYSWTHLTHLKLDRISIFPREFWAILSFCPRISSMIVHRPGEGSCGAHLLRSRGFAFACLDTLQLLDCKTPIHGFLCSAEVHLTVLSLVLQTEVTQDTIQTDHLGLRWETILKMKLSERSGAGFIEQCRRNLSAGSILEIISN</sequence>
<name>A0A9P5Q1K8_9AGAR</name>
<evidence type="ECO:0000313" key="3">
    <source>
        <dbReference type="Proteomes" id="UP000772434"/>
    </source>
</evidence>
<dbReference type="Proteomes" id="UP000772434">
    <property type="component" value="Unassembled WGS sequence"/>
</dbReference>
<evidence type="ECO:0000313" key="2">
    <source>
        <dbReference type="EMBL" id="KAF9072432.1"/>
    </source>
</evidence>
<gene>
    <name evidence="2" type="ORF">BDP27DRAFT_412915</name>
</gene>
<dbReference type="EMBL" id="JADNRY010000024">
    <property type="protein sequence ID" value="KAF9072432.1"/>
    <property type="molecule type" value="Genomic_DNA"/>
</dbReference>
<comment type="caution">
    <text evidence="2">The sequence shown here is derived from an EMBL/GenBank/DDBJ whole genome shotgun (WGS) entry which is preliminary data.</text>
</comment>
<accession>A0A9P5Q1K8</accession>
<keyword evidence="1" id="KW-0732">Signal</keyword>
<keyword evidence="3" id="KW-1185">Reference proteome</keyword>
<dbReference type="OrthoDB" id="2843985at2759"/>
<feature type="chain" id="PRO_5040286168" evidence="1">
    <location>
        <begin position="24"/>
        <end position="440"/>
    </location>
</feature>
<feature type="signal peptide" evidence="1">
    <location>
        <begin position="1"/>
        <end position="23"/>
    </location>
</feature>
<proteinExistence type="predicted"/>
<dbReference type="AlphaFoldDB" id="A0A9P5Q1K8"/>
<evidence type="ECO:0000256" key="1">
    <source>
        <dbReference type="SAM" id="SignalP"/>
    </source>
</evidence>
<reference evidence="2" key="1">
    <citation type="submission" date="2020-11" db="EMBL/GenBank/DDBJ databases">
        <authorList>
            <consortium name="DOE Joint Genome Institute"/>
            <person name="Ahrendt S."/>
            <person name="Riley R."/>
            <person name="Andreopoulos W."/>
            <person name="Labutti K."/>
            <person name="Pangilinan J."/>
            <person name="Ruiz-Duenas F.J."/>
            <person name="Barrasa J.M."/>
            <person name="Sanchez-Garcia M."/>
            <person name="Camarero S."/>
            <person name="Miyauchi S."/>
            <person name="Serrano A."/>
            <person name="Linde D."/>
            <person name="Babiker R."/>
            <person name="Drula E."/>
            <person name="Ayuso-Fernandez I."/>
            <person name="Pacheco R."/>
            <person name="Padilla G."/>
            <person name="Ferreira P."/>
            <person name="Barriuso J."/>
            <person name="Kellner H."/>
            <person name="Castanera R."/>
            <person name="Alfaro M."/>
            <person name="Ramirez L."/>
            <person name="Pisabarro A.G."/>
            <person name="Kuo A."/>
            <person name="Tritt A."/>
            <person name="Lipzen A."/>
            <person name="He G."/>
            <person name="Yan M."/>
            <person name="Ng V."/>
            <person name="Cullen D."/>
            <person name="Martin F."/>
            <person name="Rosso M.-N."/>
            <person name="Henrissat B."/>
            <person name="Hibbett D."/>
            <person name="Martinez A.T."/>
            <person name="Grigoriev I.V."/>
        </authorList>
    </citation>
    <scope>NUCLEOTIDE SEQUENCE</scope>
    <source>
        <strain evidence="2">AH 40177</strain>
    </source>
</reference>
<protein>
    <submittedName>
        <fullName evidence="2">Uncharacterized protein</fullName>
    </submittedName>
</protein>